<evidence type="ECO:0000259" key="1">
    <source>
        <dbReference type="Pfam" id="PF00498"/>
    </source>
</evidence>
<protein>
    <recommendedName>
        <fullName evidence="1">FHA domain-containing protein</fullName>
    </recommendedName>
</protein>
<organism evidence="2 3">
    <name type="scientific">Piloderma croceum (strain F 1598)</name>
    <dbReference type="NCBI Taxonomy" id="765440"/>
    <lineage>
        <taxon>Eukaryota</taxon>
        <taxon>Fungi</taxon>
        <taxon>Dikarya</taxon>
        <taxon>Basidiomycota</taxon>
        <taxon>Agaricomycotina</taxon>
        <taxon>Agaricomycetes</taxon>
        <taxon>Agaricomycetidae</taxon>
        <taxon>Atheliales</taxon>
        <taxon>Atheliaceae</taxon>
        <taxon>Piloderma</taxon>
    </lineage>
</organism>
<evidence type="ECO:0000313" key="3">
    <source>
        <dbReference type="Proteomes" id="UP000054166"/>
    </source>
</evidence>
<dbReference type="Proteomes" id="UP000054166">
    <property type="component" value="Unassembled WGS sequence"/>
</dbReference>
<gene>
    <name evidence="2" type="ORF">PILCRDRAFT_86076</name>
</gene>
<dbReference type="InParanoid" id="A0A0C3CB14"/>
<accession>A0A0C3CB14</accession>
<keyword evidence="3" id="KW-1185">Reference proteome</keyword>
<dbReference type="Pfam" id="PF00498">
    <property type="entry name" value="FHA"/>
    <property type="match status" value="1"/>
</dbReference>
<dbReference type="OrthoDB" id="4096268at2759"/>
<dbReference type="HOGENOM" id="CLU_1816513_0_0_1"/>
<name>A0A0C3CB14_PILCF</name>
<reference evidence="2 3" key="1">
    <citation type="submission" date="2014-04" db="EMBL/GenBank/DDBJ databases">
        <authorList>
            <consortium name="DOE Joint Genome Institute"/>
            <person name="Kuo A."/>
            <person name="Tarkka M."/>
            <person name="Buscot F."/>
            <person name="Kohler A."/>
            <person name="Nagy L.G."/>
            <person name="Floudas D."/>
            <person name="Copeland A."/>
            <person name="Barry K.W."/>
            <person name="Cichocki N."/>
            <person name="Veneault-Fourrey C."/>
            <person name="LaButti K."/>
            <person name="Lindquist E.A."/>
            <person name="Lipzen A."/>
            <person name="Lundell T."/>
            <person name="Morin E."/>
            <person name="Murat C."/>
            <person name="Sun H."/>
            <person name="Tunlid A."/>
            <person name="Henrissat B."/>
            <person name="Grigoriev I.V."/>
            <person name="Hibbett D.S."/>
            <person name="Martin F."/>
            <person name="Nordberg H.P."/>
            <person name="Cantor M.N."/>
            <person name="Hua S.X."/>
        </authorList>
    </citation>
    <scope>NUCLEOTIDE SEQUENCE [LARGE SCALE GENOMIC DNA]</scope>
    <source>
        <strain evidence="2 3">F 1598</strain>
    </source>
</reference>
<dbReference type="CDD" id="cd00060">
    <property type="entry name" value="FHA"/>
    <property type="match status" value="1"/>
</dbReference>
<evidence type="ECO:0000313" key="2">
    <source>
        <dbReference type="EMBL" id="KIM86902.1"/>
    </source>
</evidence>
<reference evidence="3" key="2">
    <citation type="submission" date="2015-01" db="EMBL/GenBank/DDBJ databases">
        <title>Evolutionary Origins and Diversification of the Mycorrhizal Mutualists.</title>
        <authorList>
            <consortium name="DOE Joint Genome Institute"/>
            <consortium name="Mycorrhizal Genomics Consortium"/>
            <person name="Kohler A."/>
            <person name="Kuo A."/>
            <person name="Nagy L.G."/>
            <person name="Floudas D."/>
            <person name="Copeland A."/>
            <person name="Barry K.W."/>
            <person name="Cichocki N."/>
            <person name="Veneault-Fourrey C."/>
            <person name="LaButti K."/>
            <person name="Lindquist E.A."/>
            <person name="Lipzen A."/>
            <person name="Lundell T."/>
            <person name="Morin E."/>
            <person name="Murat C."/>
            <person name="Riley R."/>
            <person name="Ohm R."/>
            <person name="Sun H."/>
            <person name="Tunlid A."/>
            <person name="Henrissat B."/>
            <person name="Grigoriev I.V."/>
            <person name="Hibbett D.S."/>
            <person name="Martin F."/>
        </authorList>
    </citation>
    <scope>NUCLEOTIDE SEQUENCE [LARGE SCALE GENOMIC DNA]</scope>
    <source>
        <strain evidence="3">F 1598</strain>
    </source>
</reference>
<dbReference type="InterPro" id="IPR000253">
    <property type="entry name" value="FHA_dom"/>
</dbReference>
<sequence>MLEFYAHPNSQKIYPESYHIDIRFGTVYLIEVDPYPQALFIRRAARYETGLLDRQDNCYHSAVWLDGETVKIRDLSSLEGTHVNGVNIGRDECALKDGDEICFGCPPTTPTPPLGRIHQNPSERVIYGYRRKTRKREVGERY</sequence>
<dbReference type="AlphaFoldDB" id="A0A0C3CB14"/>
<dbReference type="InterPro" id="IPR008984">
    <property type="entry name" value="SMAD_FHA_dom_sf"/>
</dbReference>
<proteinExistence type="predicted"/>
<dbReference type="SUPFAM" id="SSF49879">
    <property type="entry name" value="SMAD/FHA domain"/>
    <property type="match status" value="1"/>
</dbReference>
<dbReference type="Gene3D" id="2.60.200.20">
    <property type="match status" value="1"/>
</dbReference>
<dbReference type="EMBL" id="KN832980">
    <property type="protein sequence ID" value="KIM86902.1"/>
    <property type="molecule type" value="Genomic_DNA"/>
</dbReference>
<feature type="domain" description="FHA" evidence="1">
    <location>
        <begin position="60"/>
        <end position="104"/>
    </location>
</feature>